<keyword evidence="1" id="KW-1133">Transmembrane helix</keyword>
<proteinExistence type="predicted"/>
<name>A0ABS5PP79_9FIRM</name>
<dbReference type="EMBL" id="JAHBCL010000015">
    <property type="protein sequence ID" value="MBS7526979.1"/>
    <property type="molecule type" value="Genomic_DNA"/>
</dbReference>
<reference evidence="2 3" key="1">
    <citation type="submission" date="2021-05" db="EMBL/GenBank/DDBJ databases">
        <title>Fusibacter ferrireducens sp. nov., an anaerobic, sulfur- and Fe-reducing bacterium isolated from the mangrove sediment.</title>
        <authorList>
            <person name="Qiu D."/>
        </authorList>
    </citation>
    <scope>NUCLEOTIDE SEQUENCE [LARGE SCALE GENOMIC DNA]</scope>
    <source>
        <strain evidence="2 3">DSM 12116</strain>
    </source>
</reference>
<feature type="transmembrane region" description="Helical" evidence="1">
    <location>
        <begin position="110"/>
        <end position="131"/>
    </location>
</feature>
<gene>
    <name evidence="2" type="ORF">KHM83_09835</name>
</gene>
<accession>A0ABS5PP79</accession>
<sequence length="224" mass="26521">MNQTTRTIIFFSSLVMMFLYYLMIIPRLPMAFDNAILYANYSFSSFFICVPATQMLLRRRILARFKDDHLYEFRIHDAIAVQYLIYLVIGYLMLIRPLTTSLTDFSHVEAVNWISFIGWLAAGQVFITFTYRTTKAQFCREHILIYGWDLRMDFPFGNPLYSHSGVYAYSDFEYYFFDNGRLTLRLKGELGKIVLIVPSEMQEQVGEYLKAQQLDKPKKRQNIY</sequence>
<feature type="transmembrane region" description="Helical" evidence="1">
    <location>
        <begin position="78"/>
        <end position="98"/>
    </location>
</feature>
<keyword evidence="1" id="KW-0812">Transmembrane</keyword>
<comment type="caution">
    <text evidence="2">The sequence shown here is derived from an EMBL/GenBank/DDBJ whole genome shotgun (WGS) entry which is preliminary data.</text>
</comment>
<keyword evidence="3" id="KW-1185">Reference proteome</keyword>
<protein>
    <recommendedName>
        <fullName evidence="4">DUF5673 domain-containing protein</fullName>
    </recommendedName>
</protein>
<dbReference type="Proteomes" id="UP000746471">
    <property type="component" value="Unassembled WGS sequence"/>
</dbReference>
<dbReference type="RefSeq" id="WP_213236841.1">
    <property type="nucleotide sequence ID" value="NZ_JAHBCL010000015.1"/>
</dbReference>
<evidence type="ECO:0000256" key="1">
    <source>
        <dbReference type="SAM" id="Phobius"/>
    </source>
</evidence>
<feature type="transmembrane region" description="Helical" evidence="1">
    <location>
        <begin position="7"/>
        <end position="24"/>
    </location>
</feature>
<keyword evidence="1" id="KW-0472">Membrane</keyword>
<evidence type="ECO:0008006" key="4">
    <source>
        <dbReference type="Google" id="ProtNLM"/>
    </source>
</evidence>
<organism evidence="2 3">
    <name type="scientific">Fusibacter paucivorans</name>
    <dbReference type="NCBI Taxonomy" id="76009"/>
    <lineage>
        <taxon>Bacteria</taxon>
        <taxon>Bacillati</taxon>
        <taxon>Bacillota</taxon>
        <taxon>Clostridia</taxon>
        <taxon>Eubacteriales</taxon>
        <taxon>Eubacteriales Family XII. Incertae Sedis</taxon>
        <taxon>Fusibacter</taxon>
    </lineage>
</organism>
<feature type="transmembrane region" description="Helical" evidence="1">
    <location>
        <begin position="36"/>
        <end position="57"/>
    </location>
</feature>
<evidence type="ECO:0000313" key="2">
    <source>
        <dbReference type="EMBL" id="MBS7526979.1"/>
    </source>
</evidence>
<evidence type="ECO:0000313" key="3">
    <source>
        <dbReference type="Proteomes" id="UP000746471"/>
    </source>
</evidence>